<dbReference type="RefSeq" id="WP_313833317.1">
    <property type="nucleotide sequence ID" value="NZ_JAQOUE010000001.1"/>
</dbReference>
<reference evidence="1 2" key="1">
    <citation type="journal article" date="2023" name="ISME J.">
        <title>Cultivation and genomic characterization of novel and ubiquitous marine nitrite-oxidizing bacteria from the Nitrospirales.</title>
        <authorList>
            <person name="Mueller A.J."/>
            <person name="Daebeler A."/>
            <person name="Herbold C.W."/>
            <person name="Kirkegaard R.H."/>
            <person name="Daims H."/>
        </authorList>
    </citation>
    <scope>NUCLEOTIDE SEQUENCE [LARGE SCALE GENOMIC DNA]</scope>
    <source>
        <strain evidence="1 2">EB</strain>
    </source>
</reference>
<dbReference type="Gene3D" id="3.20.20.70">
    <property type="entry name" value="Aldolase class I"/>
    <property type="match status" value="1"/>
</dbReference>
<keyword evidence="2" id="KW-1185">Reference proteome</keyword>
<dbReference type="NCBIfam" id="TIGR04085">
    <property type="entry name" value="rSAM_more_4Fe4S"/>
    <property type="match status" value="1"/>
</dbReference>
<accession>A0ABU3K8Z0</accession>
<gene>
    <name evidence="1" type="ORF">PPG34_10865</name>
</gene>
<proteinExistence type="predicted"/>
<dbReference type="Proteomes" id="UP001250932">
    <property type="component" value="Unassembled WGS sequence"/>
</dbReference>
<comment type="caution">
    <text evidence="1">The sequence shown here is derived from an EMBL/GenBank/DDBJ whole genome shotgun (WGS) entry which is preliminary data.</text>
</comment>
<dbReference type="InterPro" id="IPR013785">
    <property type="entry name" value="Aldolase_TIM"/>
</dbReference>
<dbReference type="InterPro" id="IPR023885">
    <property type="entry name" value="4Fe4S-binding_SPASM_dom"/>
</dbReference>
<protein>
    <submittedName>
        <fullName evidence="1">SPASM domain-containing protein</fullName>
    </submittedName>
</protein>
<evidence type="ECO:0000313" key="2">
    <source>
        <dbReference type="Proteomes" id="UP001250932"/>
    </source>
</evidence>
<name>A0ABU3K8Z0_9BACT</name>
<sequence length="98" mass="10972">MTNEGLVDFIDNRYEAYQSRNVAGHEPCRSCSVVLPCGGGCPLQAEIANGTIYSNHCDSHKELVARSIIAFVEKKTDERELHTLDSNRLTKEEMTPFL</sequence>
<evidence type="ECO:0000313" key="1">
    <source>
        <dbReference type="EMBL" id="MDT7042855.1"/>
    </source>
</evidence>
<dbReference type="EMBL" id="JAQOUE010000001">
    <property type="protein sequence ID" value="MDT7042855.1"/>
    <property type="molecule type" value="Genomic_DNA"/>
</dbReference>
<organism evidence="1 2">
    <name type="scientific">Candidatus Nitronereus thalassa</name>
    <dbReference type="NCBI Taxonomy" id="3020898"/>
    <lineage>
        <taxon>Bacteria</taxon>
        <taxon>Pseudomonadati</taxon>
        <taxon>Nitrospirota</taxon>
        <taxon>Nitrospiria</taxon>
        <taxon>Nitrospirales</taxon>
        <taxon>Nitrospiraceae</taxon>
        <taxon>Candidatus Nitronereus</taxon>
    </lineage>
</organism>